<dbReference type="PANTHER" id="PTHR13832">
    <property type="entry name" value="PROTEIN PHOSPHATASE 2C"/>
    <property type="match status" value="1"/>
</dbReference>
<evidence type="ECO:0000313" key="3">
    <source>
        <dbReference type="Proteomes" id="UP001215598"/>
    </source>
</evidence>
<protein>
    <submittedName>
        <fullName evidence="2">Protein serine threonine phosphatase 2C</fullName>
    </submittedName>
</protein>
<reference evidence="2" key="1">
    <citation type="submission" date="2023-03" db="EMBL/GenBank/DDBJ databases">
        <title>Massive genome expansion in bonnet fungi (Mycena s.s.) driven by repeated elements and novel gene families across ecological guilds.</title>
        <authorList>
            <consortium name="Lawrence Berkeley National Laboratory"/>
            <person name="Harder C.B."/>
            <person name="Miyauchi S."/>
            <person name="Viragh M."/>
            <person name="Kuo A."/>
            <person name="Thoen E."/>
            <person name="Andreopoulos B."/>
            <person name="Lu D."/>
            <person name="Skrede I."/>
            <person name="Drula E."/>
            <person name="Henrissat B."/>
            <person name="Morin E."/>
            <person name="Kohler A."/>
            <person name="Barry K."/>
            <person name="LaButti K."/>
            <person name="Morin E."/>
            <person name="Salamov A."/>
            <person name="Lipzen A."/>
            <person name="Mereny Z."/>
            <person name="Hegedus B."/>
            <person name="Baldrian P."/>
            <person name="Stursova M."/>
            <person name="Weitz H."/>
            <person name="Taylor A."/>
            <person name="Grigoriev I.V."/>
            <person name="Nagy L.G."/>
            <person name="Martin F."/>
            <person name="Kauserud H."/>
        </authorList>
    </citation>
    <scope>NUCLEOTIDE SEQUENCE</scope>
    <source>
        <strain evidence="2">CBHHK182m</strain>
    </source>
</reference>
<dbReference type="PROSITE" id="PS51746">
    <property type="entry name" value="PPM_2"/>
    <property type="match status" value="1"/>
</dbReference>
<dbReference type="InterPro" id="IPR036457">
    <property type="entry name" value="PPM-type-like_dom_sf"/>
</dbReference>
<accession>A0AAD7HM72</accession>
<dbReference type="Pfam" id="PF00481">
    <property type="entry name" value="PP2C"/>
    <property type="match status" value="1"/>
</dbReference>
<sequence length="396" mass="42502">MPQTADGETYTVLAEPHLSDKLAQHANPQTLGATDVISIQPCPTPSERSQDRFVVADWTLADGIWKFQGVFDGHAGHETVDYVAATLPTAVHDALVRGLALGPLSPSDVSELLRRAIAEIDARIGQEMLDLFPGGADLLGGLSDEDITGLINDNGVNSAKVLRCMRGSTVLVALISPVLDVWVASLGDCQAVLGSKQATSDFWDTQVLSANHNAADPDEVARIRSEHPGEDECVLVDRVLGAIAITRAVGDFLFKLPAVYTTRVFLNSNPGFRISSKVVEFLPRNLTPPYLSAQSAVQHVNIPSLGAAEVFLLLASDGLVDLSGDTYGMDNREPAVGSKKWVEVLSRTERLGAGNAALYLLRHAMGWEADPVSSLLTVESEKRQMDDTTILFTPLV</sequence>
<keyword evidence="3" id="KW-1185">Reference proteome</keyword>
<dbReference type="SUPFAM" id="SSF81606">
    <property type="entry name" value="PP2C-like"/>
    <property type="match status" value="1"/>
</dbReference>
<evidence type="ECO:0000259" key="1">
    <source>
        <dbReference type="PROSITE" id="PS51746"/>
    </source>
</evidence>
<dbReference type="InterPro" id="IPR015655">
    <property type="entry name" value="PP2C"/>
</dbReference>
<dbReference type="InterPro" id="IPR001932">
    <property type="entry name" value="PPM-type_phosphatase-like_dom"/>
</dbReference>
<dbReference type="Proteomes" id="UP001215598">
    <property type="component" value="Unassembled WGS sequence"/>
</dbReference>
<feature type="domain" description="PPM-type phosphatase" evidence="1">
    <location>
        <begin position="33"/>
        <end position="395"/>
    </location>
</feature>
<dbReference type="AlphaFoldDB" id="A0AAD7HM72"/>
<comment type="caution">
    <text evidence="2">The sequence shown here is derived from an EMBL/GenBank/DDBJ whole genome shotgun (WGS) entry which is preliminary data.</text>
</comment>
<gene>
    <name evidence="2" type="ORF">B0H16DRAFT_1430749</name>
</gene>
<proteinExistence type="predicted"/>
<dbReference type="EMBL" id="JARKIB010000208">
    <property type="protein sequence ID" value="KAJ7723794.1"/>
    <property type="molecule type" value="Genomic_DNA"/>
</dbReference>
<dbReference type="Gene3D" id="3.60.40.10">
    <property type="entry name" value="PPM-type phosphatase domain"/>
    <property type="match status" value="1"/>
</dbReference>
<dbReference type="SMART" id="SM00332">
    <property type="entry name" value="PP2Cc"/>
    <property type="match status" value="1"/>
</dbReference>
<name>A0AAD7HM72_9AGAR</name>
<organism evidence="2 3">
    <name type="scientific">Mycena metata</name>
    <dbReference type="NCBI Taxonomy" id="1033252"/>
    <lineage>
        <taxon>Eukaryota</taxon>
        <taxon>Fungi</taxon>
        <taxon>Dikarya</taxon>
        <taxon>Basidiomycota</taxon>
        <taxon>Agaricomycotina</taxon>
        <taxon>Agaricomycetes</taxon>
        <taxon>Agaricomycetidae</taxon>
        <taxon>Agaricales</taxon>
        <taxon>Marasmiineae</taxon>
        <taxon>Mycenaceae</taxon>
        <taxon>Mycena</taxon>
    </lineage>
</organism>
<dbReference type="PANTHER" id="PTHR13832:SF792">
    <property type="entry name" value="GM14286P"/>
    <property type="match status" value="1"/>
</dbReference>
<dbReference type="CDD" id="cd00143">
    <property type="entry name" value="PP2Cc"/>
    <property type="match status" value="1"/>
</dbReference>
<evidence type="ECO:0000313" key="2">
    <source>
        <dbReference type="EMBL" id="KAJ7723794.1"/>
    </source>
</evidence>
<dbReference type="GO" id="GO:0004722">
    <property type="term" value="F:protein serine/threonine phosphatase activity"/>
    <property type="evidence" value="ECO:0007669"/>
    <property type="project" value="InterPro"/>
</dbReference>